<evidence type="ECO:0000256" key="7">
    <source>
        <dbReference type="ARBA" id="ARBA00023136"/>
    </source>
</evidence>
<evidence type="ECO:0000256" key="4">
    <source>
        <dbReference type="ARBA" id="ARBA00022475"/>
    </source>
</evidence>
<keyword evidence="8" id="KW-1015">Disulfide bond</keyword>
<evidence type="ECO:0000256" key="8">
    <source>
        <dbReference type="ARBA" id="ARBA00023157"/>
    </source>
</evidence>
<dbReference type="GO" id="GO:0005901">
    <property type="term" value="C:caveola"/>
    <property type="evidence" value="ECO:0007669"/>
    <property type="project" value="UniProtKB-SubCell"/>
</dbReference>
<keyword evidence="14" id="KW-1185">Reference proteome</keyword>
<dbReference type="GO" id="GO:0005737">
    <property type="term" value="C:cytoplasm"/>
    <property type="evidence" value="ECO:0007669"/>
    <property type="project" value="TreeGrafter"/>
</dbReference>
<evidence type="ECO:0000313" key="13">
    <source>
        <dbReference type="EMBL" id="KAE9533358.1"/>
    </source>
</evidence>
<name>A0A6G0TIA0_APHGL</name>
<comment type="subcellular location">
    <subcellularLocation>
        <location evidence="2">Cell membrane</location>
        <topology evidence="2">Multi-pass membrane protein</topology>
    </subcellularLocation>
    <subcellularLocation>
        <location evidence="1">Membrane</location>
        <location evidence="1">Caveola</location>
        <topology evidence="1">Multi-pass membrane protein</topology>
    </subcellularLocation>
</comment>
<dbReference type="GO" id="GO:0005044">
    <property type="term" value="F:scavenger receptor activity"/>
    <property type="evidence" value="ECO:0007669"/>
    <property type="project" value="TreeGrafter"/>
</dbReference>
<evidence type="ECO:0000256" key="1">
    <source>
        <dbReference type="ARBA" id="ARBA00004189"/>
    </source>
</evidence>
<evidence type="ECO:0000256" key="11">
    <source>
        <dbReference type="ARBA" id="ARBA00040821"/>
    </source>
</evidence>
<gene>
    <name evidence="13" type="ORF">AGLY_009261</name>
</gene>
<dbReference type="EMBL" id="VYZN01000035">
    <property type="protein sequence ID" value="KAE9533358.1"/>
    <property type="molecule type" value="Genomic_DNA"/>
</dbReference>
<accession>A0A6G0TIA0</accession>
<keyword evidence="10" id="KW-0325">Glycoprotein</keyword>
<comment type="similarity">
    <text evidence="3">Belongs to the CD36 family.</text>
</comment>
<dbReference type="Pfam" id="PF01130">
    <property type="entry name" value="CD36"/>
    <property type="match status" value="1"/>
</dbReference>
<sequence>MIYHLNNNHITHRCAPQHQTVDLSSSQGFDLSQMITIMHFIDQRIVQEDCFKIIHKKRTSFYILVLCTRCDYTNKQYYLIFVRSTTFSYTLPIGIKKKLKFVEGSYAFQLWQKPPVKVYVNVYIFNVTNADRFLAGEDEKLDVKEIGPYTYFFVRLDEFIGTLFNAAHFALEFCDVIKLKYAIGDGPRRV</sequence>
<reference evidence="13 14" key="1">
    <citation type="submission" date="2019-08" db="EMBL/GenBank/DDBJ databases">
        <title>The genome of the soybean aphid Biotype 1, its phylome, world population structure and adaptation to the North American continent.</title>
        <authorList>
            <person name="Giordano R."/>
            <person name="Donthu R.K."/>
            <person name="Hernandez A.G."/>
            <person name="Wright C.L."/>
            <person name="Zimin A.V."/>
        </authorList>
    </citation>
    <scope>NUCLEOTIDE SEQUENCE [LARGE SCALE GENOMIC DNA]</scope>
    <source>
        <tissue evidence="13">Whole aphids</tissue>
    </source>
</reference>
<organism evidence="13 14">
    <name type="scientific">Aphis glycines</name>
    <name type="common">Soybean aphid</name>
    <dbReference type="NCBI Taxonomy" id="307491"/>
    <lineage>
        <taxon>Eukaryota</taxon>
        <taxon>Metazoa</taxon>
        <taxon>Ecdysozoa</taxon>
        <taxon>Arthropoda</taxon>
        <taxon>Hexapoda</taxon>
        <taxon>Insecta</taxon>
        <taxon>Pterygota</taxon>
        <taxon>Neoptera</taxon>
        <taxon>Paraneoptera</taxon>
        <taxon>Hemiptera</taxon>
        <taxon>Sternorrhyncha</taxon>
        <taxon>Aphidomorpha</taxon>
        <taxon>Aphidoidea</taxon>
        <taxon>Aphididae</taxon>
        <taxon>Aphidini</taxon>
        <taxon>Aphis</taxon>
        <taxon>Aphis</taxon>
    </lineage>
</organism>
<dbReference type="PANTHER" id="PTHR11923">
    <property type="entry name" value="SCAVENGER RECEPTOR CLASS B TYPE-1 SR-B1"/>
    <property type="match status" value="1"/>
</dbReference>
<proteinExistence type="inferred from homology"/>
<evidence type="ECO:0000256" key="5">
    <source>
        <dbReference type="ARBA" id="ARBA00022692"/>
    </source>
</evidence>
<evidence type="ECO:0000256" key="9">
    <source>
        <dbReference type="ARBA" id="ARBA00023170"/>
    </source>
</evidence>
<protein>
    <recommendedName>
        <fullName evidence="11">Scavenger receptor class B member 1</fullName>
    </recommendedName>
    <alternativeName>
        <fullName evidence="12">SR-BI</fullName>
    </alternativeName>
</protein>
<evidence type="ECO:0000256" key="3">
    <source>
        <dbReference type="ARBA" id="ARBA00010532"/>
    </source>
</evidence>
<keyword evidence="9" id="KW-0675">Receptor</keyword>
<evidence type="ECO:0000256" key="6">
    <source>
        <dbReference type="ARBA" id="ARBA00022989"/>
    </source>
</evidence>
<keyword evidence="5" id="KW-0812">Transmembrane</keyword>
<evidence type="ECO:0000313" key="14">
    <source>
        <dbReference type="Proteomes" id="UP000475862"/>
    </source>
</evidence>
<keyword evidence="7" id="KW-0472">Membrane</keyword>
<comment type="caution">
    <text evidence="13">The sequence shown here is derived from an EMBL/GenBank/DDBJ whole genome shotgun (WGS) entry which is preliminary data.</text>
</comment>
<dbReference type="InterPro" id="IPR002159">
    <property type="entry name" value="CD36_fam"/>
</dbReference>
<dbReference type="Proteomes" id="UP000475862">
    <property type="component" value="Unassembled WGS sequence"/>
</dbReference>
<evidence type="ECO:0000256" key="2">
    <source>
        <dbReference type="ARBA" id="ARBA00004651"/>
    </source>
</evidence>
<evidence type="ECO:0000256" key="12">
    <source>
        <dbReference type="ARBA" id="ARBA00042244"/>
    </source>
</evidence>
<dbReference type="AlphaFoldDB" id="A0A6G0TIA0"/>
<dbReference type="PANTHER" id="PTHR11923:SF110">
    <property type="entry name" value="SCAVENGER RECEPTOR CLASS B MEMBER 1"/>
    <property type="match status" value="1"/>
</dbReference>
<dbReference type="OrthoDB" id="8187528at2759"/>
<keyword evidence="4" id="KW-1003">Cell membrane</keyword>
<evidence type="ECO:0000256" key="10">
    <source>
        <dbReference type="ARBA" id="ARBA00023180"/>
    </source>
</evidence>
<keyword evidence="6" id="KW-1133">Transmembrane helix</keyword>